<feature type="non-terminal residue" evidence="2">
    <location>
        <position position="1"/>
    </location>
</feature>
<keyword evidence="3" id="KW-1185">Reference proteome</keyword>
<accession>A0A5J9TMA0</accession>
<dbReference type="AlphaFoldDB" id="A0A5J9TMA0"/>
<organism evidence="2 3">
    <name type="scientific">Eragrostis curvula</name>
    <name type="common">weeping love grass</name>
    <dbReference type="NCBI Taxonomy" id="38414"/>
    <lineage>
        <taxon>Eukaryota</taxon>
        <taxon>Viridiplantae</taxon>
        <taxon>Streptophyta</taxon>
        <taxon>Embryophyta</taxon>
        <taxon>Tracheophyta</taxon>
        <taxon>Spermatophyta</taxon>
        <taxon>Magnoliopsida</taxon>
        <taxon>Liliopsida</taxon>
        <taxon>Poales</taxon>
        <taxon>Poaceae</taxon>
        <taxon>PACMAD clade</taxon>
        <taxon>Chloridoideae</taxon>
        <taxon>Eragrostideae</taxon>
        <taxon>Eragrostidinae</taxon>
        <taxon>Eragrostis</taxon>
    </lineage>
</organism>
<dbReference type="EMBL" id="RWGY01000039">
    <property type="protein sequence ID" value="TVU12546.1"/>
    <property type="molecule type" value="Genomic_DNA"/>
</dbReference>
<sequence length="61" mass="6598">MEGIYDGSIRNSTVQNCLPAICRFVLSAVALPPLTRILPDEVTRTTRRTGSASADGERSPH</sequence>
<evidence type="ECO:0000256" key="1">
    <source>
        <dbReference type="SAM" id="MobiDB-lite"/>
    </source>
</evidence>
<name>A0A5J9TMA0_9POAL</name>
<evidence type="ECO:0000313" key="3">
    <source>
        <dbReference type="Proteomes" id="UP000324897"/>
    </source>
</evidence>
<protein>
    <submittedName>
        <fullName evidence="2">Uncharacterized protein</fullName>
    </submittedName>
</protein>
<comment type="caution">
    <text evidence="2">The sequence shown here is derived from an EMBL/GenBank/DDBJ whole genome shotgun (WGS) entry which is preliminary data.</text>
</comment>
<feature type="region of interest" description="Disordered" evidence="1">
    <location>
        <begin position="42"/>
        <end position="61"/>
    </location>
</feature>
<gene>
    <name evidence="2" type="ORF">EJB05_46197</name>
</gene>
<dbReference type="Proteomes" id="UP000324897">
    <property type="component" value="Chromosome 3"/>
</dbReference>
<reference evidence="2 3" key="1">
    <citation type="journal article" date="2019" name="Sci. Rep.">
        <title>A high-quality genome of Eragrostis curvula grass provides insights into Poaceae evolution and supports new strategies to enhance forage quality.</title>
        <authorList>
            <person name="Carballo J."/>
            <person name="Santos B.A.C.M."/>
            <person name="Zappacosta D."/>
            <person name="Garbus I."/>
            <person name="Selva J.P."/>
            <person name="Gallo C.A."/>
            <person name="Diaz A."/>
            <person name="Albertini E."/>
            <person name="Caccamo M."/>
            <person name="Echenique V."/>
        </authorList>
    </citation>
    <scope>NUCLEOTIDE SEQUENCE [LARGE SCALE GENOMIC DNA]</scope>
    <source>
        <strain evidence="3">cv. Victoria</strain>
        <tissue evidence="2">Leaf</tissue>
    </source>
</reference>
<evidence type="ECO:0000313" key="2">
    <source>
        <dbReference type="EMBL" id="TVU12546.1"/>
    </source>
</evidence>
<dbReference type="Gramene" id="TVU12546">
    <property type="protein sequence ID" value="TVU12546"/>
    <property type="gene ID" value="EJB05_46197"/>
</dbReference>
<proteinExistence type="predicted"/>